<dbReference type="Pfam" id="PF04860">
    <property type="entry name" value="Phage_portal"/>
    <property type="match status" value="1"/>
</dbReference>
<organism evidence="2 3">
    <name type="scientific">Ligilactobacillus salitolerans</name>
    <dbReference type="NCBI Taxonomy" id="1808352"/>
    <lineage>
        <taxon>Bacteria</taxon>
        <taxon>Bacillati</taxon>
        <taxon>Bacillota</taxon>
        <taxon>Bacilli</taxon>
        <taxon>Lactobacillales</taxon>
        <taxon>Lactobacillaceae</taxon>
        <taxon>Ligilactobacillus</taxon>
    </lineage>
</organism>
<name>A0A401IUN5_9LACO</name>
<dbReference type="AlphaFoldDB" id="A0A401IUN5"/>
<dbReference type="Proteomes" id="UP000286848">
    <property type="component" value="Unassembled WGS sequence"/>
</dbReference>
<comment type="caution">
    <text evidence="2">The sequence shown here is derived from an EMBL/GenBank/DDBJ whole genome shotgun (WGS) entry which is preliminary data.</text>
</comment>
<protein>
    <submittedName>
        <fullName evidence="2">Phage portal protein</fullName>
    </submittedName>
</protein>
<evidence type="ECO:0000313" key="2">
    <source>
        <dbReference type="EMBL" id="GBG95197.1"/>
    </source>
</evidence>
<feature type="compositionally biased region" description="Polar residues" evidence="1">
    <location>
        <begin position="287"/>
        <end position="304"/>
    </location>
</feature>
<accession>A0A401IUN5</accession>
<keyword evidence="3" id="KW-1185">Reference proteome</keyword>
<gene>
    <name evidence="2" type="ORF">LFYK43_16560</name>
</gene>
<reference evidence="3" key="1">
    <citation type="journal article" date="2019" name="Int. J. Syst. Evol. Microbiol.">
        <title>Lactobacillus salitolerans sp. nov., a novel lactic acid bacterium isolated from spent mushroom substrates.</title>
        <authorList>
            <person name="Tohno M."/>
            <person name="Tanizawa Y."/>
            <person name="Kojima Y."/>
            <person name="Sakamoto M."/>
            <person name="Nakamura Y."/>
            <person name="Ohkuma M."/>
            <person name="Kobayashi H."/>
        </authorList>
    </citation>
    <scope>NUCLEOTIDE SEQUENCE [LARGE SCALE GENOMIC DNA]</scope>
    <source>
        <strain evidence="3">YK43</strain>
    </source>
</reference>
<evidence type="ECO:0000313" key="3">
    <source>
        <dbReference type="Proteomes" id="UP000286848"/>
    </source>
</evidence>
<dbReference type="InterPro" id="IPR006427">
    <property type="entry name" value="Portal_HK97"/>
</dbReference>
<dbReference type="EMBL" id="BFFP01000028">
    <property type="protein sequence ID" value="GBG95197.1"/>
    <property type="molecule type" value="Genomic_DNA"/>
</dbReference>
<dbReference type="InterPro" id="IPR006944">
    <property type="entry name" value="Phage/GTA_portal"/>
</dbReference>
<sequence length="304" mass="33413">MCLAGNAYVVIKRNSQGIPERLEQVTNSQVTITLEDYSKDITYTVNWNDERGQKDYKSQDMLHFRLFVSGQETSKLVGLSPLDSLIPELNIQDYSHKMSMAMLKSAIAPSYTLTIPQGILDDEAKENIRNSFEKANTGENAGKAIVLDQGLQLAPLQINPDIAKLISNTTFSQTQIAKAFGISDSYLNGQGDQQSSVNMMRSLFIDSLNPYIKSVESEMRMKFGVPVKLDIESAVDIDNSGLINRIVQLTGSVKGSTPVLSAEQAREILKDKQVFPDNILDMKGGETNDTSNDGSTSEQITGTS</sequence>
<dbReference type="NCBIfam" id="TIGR01537">
    <property type="entry name" value="portal_HK97"/>
    <property type="match status" value="1"/>
</dbReference>
<proteinExistence type="predicted"/>
<evidence type="ECO:0000256" key="1">
    <source>
        <dbReference type="SAM" id="MobiDB-lite"/>
    </source>
</evidence>
<feature type="region of interest" description="Disordered" evidence="1">
    <location>
        <begin position="279"/>
        <end position="304"/>
    </location>
</feature>